<name>A0A8T4GX45_9EURY</name>
<proteinExistence type="predicted"/>
<keyword evidence="1" id="KW-0472">Membrane</keyword>
<keyword evidence="1" id="KW-0812">Transmembrane</keyword>
<reference evidence="2" key="1">
    <citation type="submission" date="2021-03" db="EMBL/GenBank/DDBJ databases">
        <title>Genomic Encyclopedia of Type Strains, Phase IV (KMG-IV): sequencing the most valuable type-strain genomes for metagenomic binning, comparative biology and taxonomic classification.</title>
        <authorList>
            <person name="Goeker M."/>
        </authorList>
    </citation>
    <scope>NUCLEOTIDE SEQUENCE</scope>
    <source>
        <strain evidence="2">DSM 26232</strain>
    </source>
</reference>
<feature type="transmembrane region" description="Helical" evidence="1">
    <location>
        <begin position="41"/>
        <end position="62"/>
    </location>
</feature>
<evidence type="ECO:0000313" key="3">
    <source>
        <dbReference type="Proteomes" id="UP000823736"/>
    </source>
</evidence>
<keyword evidence="3" id="KW-1185">Reference proteome</keyword>
<organism evidence="2 3">
    <name type="scientific">Halolamina salifodinae</name>
    <dbReference type="NCBI Taxonomy" id="1202767"/>
    <lineage>
        <taxon>Archaea</taxon>
        <taxon>Methanobacteriati</taxon>
        <taxon>Methanobacteriota</taxon>
        <taxon>Stenosarchaea group</taxon>
        <taxon>Halobacteria</taxon>
        <taxon>Halobacteriales</taxon>
        <taxon>Haloferacaceae</taxon>
    </lineage>
</organism>
<dbReference type="InterPro" id="IPR021737">
    <property type="entry name" value="Phage_phiKZ_Orf197"/>
</dbReference>
<comment type="caution">
    <text evidence="2">The sequence shown here is derived from an EMBL/GenBank/DDBJ whole genome shotgun (WGS) entry which is preliminary data.</text>
</comment>
<dbReference type="Proteomes" id="UP000823736">
    <property type="component" value="Unassembled WGS sequence"/>
</dbReference>
<evidence type="ECO:0000256" key="1">
    <source>
        <dbReference type="SAM" id="Phobius"/>
    </source>
</evidence>
<feature type="transmembrane region" description="Helical" evidence="1">
    <location>
        <begin position="227"/>
        <end position="250"/>
    </location>
</feature>
<sequence length="251" mass="26343">MSGWLTALGPEGTALALLLLGHVLADFTFQTDALAANKHRVGPLLSHIAIVLVVHVAAFVPLLTRQTALILVAVGVAHLAIDTVSARVRRRTARSPRLFLADQLAHLLVLLGAWSLVDASAWTTAPVVAALGGVASLPWSELTTGAVYLAAFAFAHEGANTIVSGILPSDGPEPDGEDLEAGSLIGSLERWIILLLGIAGLWEAVALVLAAKSIARFEELKERAFAEYFLVGTLTSVLVAFVLVVLVSLLV</sequence>
<accession>A0A8T4GX45</accession>
<dbReference type="OrthoDB" id="312577at2157"/>
<feature type="transmembrane region" description="Helical" evidence="1">
    <location>
        <begin position="191"/>
        <end position="215"/>
    </location>
</feature>
<evidence type="ECO:0000313" key="2">
    <source>
        <dbReference type="EMBL" id="MBP1986214.1"/>
    </source>
</evidence>
<dbReference type="Pfam" id="PF11750">
    <property type="entry name" value="DUF3307"/>
    <property type="match status" value="1"/>
</dbReference>
<keyword evidence="1" id="KW-1133">Transmembrane helix</keyword>
<evidence type="ECO:0008006" key="4">
    <source>
        <dbReference type="Google" id="ProtNLM"/>
    </source>
</evidence>
<dbReference type="AlphaFoldDB" id="A0A8T4GX45"/>
<gene>
    <name evidence="2" type="ORF">J2753_000687</name>
</gene>
<dbReference type="EMBL" id="JAGGLC010000001">
    <property type="protein sequence ID" value="MBP1986214.1"/>
    <property type="molecule type" value="Genomic_DNA"/>
</dbReference>
<feature type="transmembrane region" description="Helical" evidence="1">
    <location>
        <begin position="12"/>
        <end position="29"/>
    </location>
</feature>
<protein>
    <recommendedName>
        <fullName evidence="4">DUF3307 domain-containing protein</fullName>
    </recommendedName>
</protein>
<feature type="transmembrane region" description="Helical" evidence="1">
    <location>
        <begin position="68"/>
        <end position="86"/>
    </location>
</feature>
<dbReference type="RefSeq" id="WP_209490453.1">
    <property type="nucleotide sequence ID" value="NZ_JAGGLC010000001.1"/>
</dbReference>